<protein>
    <submittedName>
        <fullName evidence="5">Uncharacterized protein</fullName>
    </submittedName>
</protein>
<feature type="region of interest" description="Disordered" evidence="2">
    <location>
        <begin position="1"/>
        <end position="62"/>
    </location>
</feature>
<evidence type="ECO:0000313" key="6">
    <source>
        <dbReference type="Proteomes" id="UP000247498"/>
    </source>
</evidence>
<comment type="similarity">
    <text evidence="1">Belongs to the protein kinase superfamily. ADCK protein kinase family.</text>
</comment>
<dbReference type="STRING" id="307507.A0A2V0PGZ1"/>
<evidence type="ECO:0000259" key="4">
    <source>
        <dbReference type="Pfam" id="PF25483"/>
    </source>
</evidence>
<evidence type="ECO:0000256" key="2">
    <source>
        <dbReference type="SAM" id="MobiDB-lite"/>
    </source>
</evidence>
<dbReference type="CDD" id="cd05121">
    <property type="entry name" value="ABC1_ADCK3-like"/>
    <property type="match status" value="1"/>
</dbReference>
<dbReference type="FunCoup" id="A0A2V0PGZ1">
    <property type="interactions" value="174"/>
</dbReference>
<evidence type="ECO:0000256" key="1">
    <source>
        <dbReference type="ARBA" id="ARBA00009670"/>
    </source>
</evidence>
<comment type="caution">
    <text evidence="5">The sequence shown here is derived from an EMBL/GenBank/DDBJ whole genome shotgun (WGS) entry which is preliminary data.</text>
</comment>
<dbReference type="PANTHER" id="PTHR10566:SF117">
    <property type="entry name" value="UNUSUAL PROTEIN KINASE-RELATED"/>
    <property type="match status" value="1"/>
</dbReference>
<dbReference type="InterPro" id="IPR004147">
    <property type="entry name" value="ABC1_dom"/>
</dbReference>
<evidence type="ECO:0000313" key="5">
    <source>
        <dbReference type="EMBL" id="GBF99091.1"/>
    </source>
</evidence>
<dbReference type="SUPFAM" id="SSF56112">
    <property type="entry name" value="Protein kinase-like (PK-like)"/>
    <property type="match status" value="1"/>
</dbReference>
<dbReference type="InterPro" id="IPR057228">
    <property type="entry name" value="DUF7906"/>
</dbReference>
<name>A0A2V0PGZ1_9CHLO</name>
<dbReference type="InterPro" id="IPR011009">
    <property type="entry name" value="Kinase-like_dom_sf"/>
</dbReference>
<accession>A0A2V0PGZ1</accession>
<dbReference type="InParanoid" id="A0A2V0PGZ1"/>
<dbReference type="AlphaFoldDB" id="A0A2V0PGZ1"/>
<reference evidence="5 6" key="1">
    <citation type="journal article" date="2018" name="Sci. Rep.">
        <title>Raphidocelis subcapitata (=Pseudokirchneriella subcapitata) provides an insight into genome evolution and environmental adaptations in the Sphaeropleales.</title>
        <authorList>
            <person name="Suzuki S."/>
            <person name="Yamaguchi H."/>
            <person name="Nakajima N."/>
            <person name="Kawachi M."/>
        </authorList>
    </citation>
    <scope>NUCLEOTIDE SEQUENCE [LARGE SCALE GENOMIC DNA]</scope>
    <source>
        <strain evidence="5 6">NIES-35</strain>
    </source>
</reference>
<dbReference type="Proteomes" id="UP000247498">
    <property type="component" value="Unassembled WGS sequence"/>
</dbReference>
<proteinExistence type="inferred from homology"/>
<feature type="domain" description="DUF7906" evidence="4">
    <location>
        <begin position="375"/>
        <end position="427"/>
    </location>
</feature>
<feature type="domain" description="ABC1 atypical kinase-like" evidence="3">
    <location>
        <begin position="206"/>
        <end position="332"/>
    </location>
</feature>
<feature type="compositionally biased region" description="Low complexity" evidence="2">
    <location>
        <begin position="1"/>
        <end position="36"/>
    </location>
</feature>
<feature type="domain" description="ABC1 atypical kinase-like" evidence="3">
    <location>
        <begin position="490"/>
        <end position="544"/>
    </location>
</feature>
<dbReference type="EMBL" id="BDRX01000145">
    <property type="protein sequence ID" value="GBF99091.1"/>
    <property type="molecule type" value="Genomic_DNA"/>
</dbReference>
<dbReference type="InterPro" id="IPR050154">
    <property type="entry name" value="UbiB_kinase"/>
</dbReference>
<dbReference type="Pfam" id="PF25483">
    <property type="entry name" value="DUF7906"/>
    <property type="match status" value="1"/>
</dbReference>
<evidence type="ECO:0000259" key="3">
    <source>
        <dbReference type="Pfam" id="PF03109"/>
    </source>
</evidence>
<keyword evidence="6" id="KW-1185">Reference proteome</keyword>
<dbReference type="OrthoDB" id="427480at2759"/>
<sequence>MQRAGVRPGASAAPRRAAGPAAAAARPAPRAAAAGPSRRRAARVVASAAGTRSGSVSGMSAQMREVRSRMEKDEQLGALMAGFRGSNLSDADFAESDTAMRFVEASGDAEGLPQVYDPAAISAYWGVRPVSVVRRIVQLMSIAGSFLSGLAIDVATDKVKANEVTRAIQLREIVTSLGPAYIKLGQALSIRPDLLSPAAMAELQKLCDKVPSFDSAIAMQVINDELGAPWYEVFAELTLEPIAAASLGQVYKGRLKTGELVAVKVQRPGVLETVTIDLYIIRRFGNFLKRFPALTTDVVALLDEWAARFFEELDYVREGENATRFAAQMEKDLPQARGADDVGTLVNVGVICYLKQLLDTGFFHAVHNPKWRASHPLEDCLVPAWTGHGRWLLLDLTAQKSDWGPAMGGEGVVTTSTLPDVTALFSDVADARESAREDRADAAGAGGDGAEEALREELADRVAKGLSRTATDPHEVARLRMEVGVGVGGGGLEGDPHPGNLIRTPDGRLAILDFGLMTEVDDGIKYGMIEAISHLIHRDYDAIVLDFVTLQFIPEGTDLRPILPVLAKVFDAALEGGGAKNINFQELAADLAQITFDYPFRIPPYFALIIRAIGVLEGIALVGDPDFAIVDEAYPYIAKRLLTDSSPRLQDALRYMVYGKEKVFDADRLIDLLNAFESFTVAANSARGEMDGVAASGGGGGPGQQQQQQRAGVAGGGGAGAPWGVPGPFGGLFPSPLGAPLAALLGGGGDGAAAPAAAWPFGGPAQQQQQQQRRAAPGGGGIGLFGLPANRFDLRQGSGALDSQGRLREALRFVFSSEGALFRAFIMEELVKSVDALSREQLALLVARVGLSAARVPVLLPGAAVGSLPLAPTVSEEDRRVVENLAKIVDFLAKGGAGGAANAANGNGGGAAGALSGAAAGADLAAELLPYLPAVAREVLPELARQLLGRISARLVRELFVTAPAAAPAAVSAR</sequence>
<dbReference type="Pfam" id="PF03109">
    <property type="entry name" value="ABC1"/>
    <property type="match status" value="2"/>
</dbReference>
<feature type="region of interest" description="Disordered" evidence="2">
    <location>
        <begin position="692"/>
        <end position="720"/>
    </location>
</feature>
<gene>
    <name evidence="5" type="ORF">Rsub_11900</name>
</gene>
<dbReference type="GO" id="GO:0009507">
    <property type="term" value="C:chloroplast"/>
    <property type="evidence" value="ECO:0007669"/>
    <property type="project" value="TreeGrafter"/>
</dbReference>
<dbReference type="PANTHER" id="PTHR10566">
    <property type="entry name" value="CHAPERONE-ACTIVITY OF BC1 COMPLEX CABC1 -RELATED"/>
    <property type="match status" value="1"/>
</dbReference>
<organism evidence="5 6">
    <name type="scientific">Raphidocelis subcapitata</name>
    <dbReference type="NCBI Taxonomy" id="307507"/>
    <lineage>
        <taxon>Eukaryota</taxon>
        <taxon>Viridiplantae</taxon>
        <taxon>Chlorophyta</taxon>
        <taxon>core chlorophytes</taxon>
        <taxon>Chlorophyceae</taxon>
        <taxon>CS clade</taxon>
        <taxon>Sphaeropleales</taxon>
        <taxon>Selenastraceae</taxon>
        <taxon>Raphidocelis</taxon>
    </lineage>
</organism>